<evidence type="ECO:0000259" key="10">
    <source>
        <dbReference type="Pfam" id="PF02518"/>
    </source>
</evidence>
<evidence type="ECO:0000256" key="3">
    <source>
        <dbReference type="ARBA" id="ARBA00022553"/>
    </source>
</evidence>
<keyword evidence="4" id="KW-0808">Transferase</keyword>
<evidence type="ECO:0000256" key="9">
    <source>
        <dbReference type="SAM" id="Phobius"/>
    </source>
</evidence>
<gene>
    <name evidence="12" type="ORF">C1I98_34215</name>
</gene>
<feature type="transmembrane region" description="Helical" evidence="9">
    <location>
        <begin position="168"/>
        <end position="186"/>
    </location>
</feature>
<evidence type="ECO:0000259" key="11">
    <source>
        <dbReference type="Pfam" id="PF07730"/>
    </source>
</evidence>
<dbReference type="CDD" id="cd16917">
    <property type="entry name" value="HATPase_UhpB-NarQ-NarX-like"/>
    <property type="match status" value="1"/>
</dbReference>
<dbReference type="PANTHER" id="PTHR24421:SF10">
    <property type="entry name" value="NITRATE_NITRITE SENSOR PROTEIN NARQ"/>
    <property type="match status" value="1"/>
</dbReference>
<protein>
    <recommendedName>
        <fullName evidence="2">histidine kinase</fullName>
        <ecNumber evidence="2">2.7.13.3</ecNumber>
    </recommendedName>
</protein>
<comment type="catalytic activity">
    <reaction evidence="1">
        <text>ATP + protein L-histidine = ADP + protein N-phospho-L-histidine.</text>
        <dbReference type="EC" id="2.7.13.3"/>
    </reaction>
</comment>
<comment type="caution">
    <text evidence="12">The sequence shown here is derived from an EMBL/GenBank/DDBJ whole genome shotgun (WGS) entry which is preliminary data.</text>
</comment>
<dbReference type="SUPFAM" id="SSF55874">
    <property type="entry name" value="ATPase domain of HSP90 chaperone/DNA topoisomerase II/histidine kinase"/>
    <property type="match status" value="1"/>
</dbReference>
<dbReference type="Pfam" id="PF02518">
    <property type="entry name" value="HATPase_c"/>
    <property type="match status" value="1"/>
</dbReference>
<keyword evidence="9" id="KW-0472">Membrane</keyword>
<keyword evidence="9" id="KW-0812">Transmembrane</keyword>
<dbReference type="InterPro" id="IPR011712">
    <property type="entry name" value="Sig_transdc_His_kin_sub3_dim/P"/>
</dbReference>
<keyword evidence="9" id="KW-1133">Transmembrane helix</keyword>
<evidence type="ECO:0000256" key="4">
    <source>
        <dbReference type="ARBA" id="ARBA00022679"/>
    </source>
</evidence>
<dbReference type="GO" id="GO:0005524">
    <property type="term" value="F:ATP binding"/>
    <property type="evidence" value="ECO:0007669"/>
    <property type="project" value="UniProtKB-KW"/>
</dbReference>
<evidence type="ECO:0000313" key="12">
    <source>
        <dbReference type="EMBL" id="PZG26021.1"/>
    </source>
</evidence>
<organism evidence="12 13">
    <name type="scientific">Spongiactinospora gelatinilytica</name>
    <dbReference type="NCBI Taxonomy" id="2666298"/>
    <lineage>
        <taxon>Bacteria</taxon>
        <taxon>Bacillati</taxon>
        <taxon>Actinomycetota</taxon>
        <taxon>Actinomycetes</taxon>
        <taxon>Streptosporangiales</taxon>
        <taxon>Streptosporangiaceae</taxon>
        <taxon>Spongiactinospora</taxon>
    </lineage>
</organism>
<feature type="transmembrane region" description="Helical" evidence="9">
    <location>
        <begin position="35"/>
        <end position="56"/>
    </location>
</feature>
<dbReference type="EMBL" id="POUA01000444">
    <property type="protein sequence ID" value="PZG26021.1"/>
    <property type="molecule type" value="Genomic_DNA"/>
</dbReference>
<evidence type="ECO:0000256" key="1">
    <source>
        <dbReference type="ARBA" id="ARBA00000085"/>
    </source>
</evidence>
<dbReference type="Pfam" id="PF07730">
    <property type="entry name" value="HisKA_3"/>
    <property type="match status" value="1"/>
</dbReference>
<keyword evidence="6 12" id="KW-0418">Kinase</keyword>
<dbReference type="GO" id="GO:0016020">
    <property type="term" value="C:membrane"/>
    <property type="evidence" value="ECO:0007669"/>
    <property type="project" value="InterPro"/>
</dbReference>
<evidence type="ECO:0000256" key="2">
    <source>
        <dbReference type="ARBA" id="ARBA00012438"/>
    </source>
</evidence>
<dbReference type="AlphaFoldDB" id="A0A2W2ET01"/>
<keyword evidence="7" id="KW-0067">ATP-binding</keyword>
<feature type="transmembrane region" description="Helical" evidence="9">
    <location>
        <begin position="143"/>
        <end position="161"/>
    </location>
</feature>
<dbReference type="Gene3D" id="3.30.565.10">
    <property type="entry name" value="Histidine kinase-like ATPase, C-terminal domain"/>
    <property type="match status" value="1"/>
</dbReference>
<keyword evidence="13" id="KW-1185">Reference proteome</keyword>
<evidence type="ECO:0000313" key="13">
    <source>
        <dbReference type="Proteomes" id="UP000248544"/>
    </source>
</evidence>
<proteinExistence type="predicted"/>
<feature type="transmembrane region" description="Helical" evidence="9">
    <location>
        <begin position="62"/>
        <end position="82"/>
    </location>
</feature>
<feature type="domain" description="Signal transduction histidine kinase subgroup 3 dimerisation and phosphoacceptor" evidence="11">
    <location>
        <begin position="206"/>
        <end position="271"/>
    </location>
</feature>
<keyword evidence="5" id="KW-0547">Nucleotide-binding</keyword>
<evidence type="ECO:0000256" key="6">
    <source>
        <dbReference type="ARBA" id="ARBA00022777"/>
    </source>
</evidence>
<evidence type="ECO:0000256" key="5">
    <source>
        <dbReference type="ARBA" id="ARBA00022741"/>
    </source>
</evidence>
<accession>A0A2W2ET01</accession>
<dbReference type="GO" id="GO:0046983">
    <property type="term" value="F:protein dimerization activity"/>
    <property type="evidence" value="ECO:0007669"/>
    <property type="project" value="InterPro"/>
</dbReference>
<dbReference type="InterPro" id="IPR050482">
    <property type="entry name" value="Sensor_HK_TwoCompSys"/>
</dbReference>
<feature type="transmembrane region" description="Helical" evidence="9">
    <location>
        <begin position="94"/>
        <end position="116"/>
    </location>
</feature>
<keyword evidence="3" id="KW-0597">Phosphoprotein</keyword>
<dbReference type="PANTHER" id="PTHR24421">
    <property type="entry name" value="NITRATE/NITRITE SENSOR PROTEIN NARX-RELATED"/>
    <property type="match status" value="1"/>
</dbReference>
<keyword evidence="8" id="KW-0902">Two-component regulatory system</keyword>
<dbReference type="InterPro" id="IPR036890">
    <property type="entry name" value="HATPase_C_sf"/>
</dbReference>
<evidence type="ECO:0000256" key="8">
    <source>
        <dbReference type="ARBA" id="ARBA00023012"/>
    </source>
</evidence>
<sequence length="413" mass="43492">MPMSRTLARGMPAVVRVLLSADQPPAARRPGLRGACAWAVVHANELCAVALTITAYTYARDALSFTLFPASLVFVTSVALAAGQAAPLALRRSYPLGAWTVLIVAFLACCLLEQVLELAPGRLSATANLVGPLVLYRVGLTRPLGPVLAVTGVTMTAFLALRTELNPAGVVLLIGVSALLGGLMAARGRTESDLAQHRRAHALLSERARIARELHDVVAHHMSIVAVQAETAPYRIDGLAPRVAAEFESLAKGARMCLSEMRRLLGALRDENTAAELTPQPGLAELGELAVSVRRTGSPVEVDIDDSAGALPPVHSLVVYRIVQEAWSNVVRHAPGAPVRTRVERRGGEVYVEVANGPPPRLPGRVPRLDGSALGLRGIRERAQLLGGTLHAGPVDGGGFVVKATLPVREAAG</sequence>
<reference evidence="12 13" key="1">
    <citation type="submission" date="2018-01" db="EMBL/GenBank/DDBJ databases">
        <title>Draft genome sequence of Sphaerisporangium sp. 7K107.</title>
        <authorList>
            <person name="Sahin N."/>
            <person name="Saygin H."/>
            <person name="Ay H."/>
        </authorList>
    </citation>
    <scope>NUCLEOTIDE SEQUENCE [LARGE SCALE GENOMIC DNA]</scope>
    <source>
        <strain evidence="12 13">7K107</strain>
    </source>
</reference>
<name>A0A2W2ET01_9ACTN</name>
<feature type="domain" description="Histidine kinase/HSP90-like ATPase" evidence="10">
    <location>
        <begin position="319"/>
        <end position="409"/>
    </location>
</feature>
<dbReference type="Proteomes" id="UP000248544">
    <property type="component" value="Unassembled WGS sequence"/>
</dbReference>
<evidence type="ECO:0000256" key="7">
    <source>
        <dbReference type="ARBA" id="ARBA00022840"/>
    </source>
</evidence>
<dbReference type="InterPro" id="IPR003594">
    <property type="entry name" value="HATPase_dom"/>
</dbReference>
<dbReference type="EC" id="2.7.13.3" evidence="2"/>
<dbReference type="GO" id="GO:0000155">
    <property type="term" value="F:phosphorelay sensor kinase activity"/>
    <property type="evidence" value="ECO:0007669"/>
    <property type="project" value="InterPro"/>
</dbReference>
<dbReference type="Gene3D" id="1.20.5.1930">
    <property type="match status" value="1"/>
</dbReference>